<dbReference type="AlphaFoldDB" id="A0A3E1HFL5"/>
<dbReference type="Proteomes" id="UP000258522">
    <property type="component" value="Unassembled WGS sequence"/>
</dbReference>
<accession>A0A3E1HFL5</accession>
<evidence type="ECO:0000256" key="1">
    <source>
        <dbReference type="SAM" id="MobiDB-lite"/>
    </source>
</evidence>
<keyword evidence="3" id="KW-1185">Reference proteome</keyword>
<comment type="caution">
    <text evidence="2">The sequence shown here is derived from an EMBL/GenBank/DDBJ whole genome shotgun (WGS) entry which is preliminary data.</text>
</comment>
<proteinExistence type="predicted"/>
<dbReference type="SUPFAM" id="SSF140459">
    <property type="entry name" value="PE/PPE dimer-like"/>
    <property type="match status" value="1"/>
</dbReference>
<protein>
    <recommendedName>
        <fullName evidence="4">PPE family domain-containing protein</fullName>
    </recommendedName>
</protein>
<organism evidence="2 3">
    <name type="scientific">Mycobacterium uberis</name>
    <dbReference type="NCBI Taxonomy" id="2162698"/>
    <lineage>
        <taxon>Bacteria</taxon>
        <taxon>Bacillati</taxon>
        <taxon>Actinomycetota</taxon>
        <taxon>Actinomycetes</taxon>
        <taxon>Mycobacteriales</taxon>
        <taxon>Mycobacteriaceae</taxon>
        <taxon>Mycobacterium</taxon>
    </lineage>
</organism>
<feature type="compositionally biased region" description="Polar residues" evidence="1">
    <location>
        <begin position="87"/>
        <end position="97"/>
    </location>
</feature>
<reference evidence="2 3" key="1">
    <citation type="submission" date="2018-07" db="EMBL/GenBank/DDBJ databases">
        <title>Whole genome sequence of Mycobacterium uberis.</title>
        <authorList>
            <person name="Benjak A."/>
        </authorList>
    </citation>
    <scope>NUCLEOTIDE SEQUENCE [LARGE SCALE GENOMIC DNA]</scope>
    <source>
        <strain evidence="2 3">Jura</strain>
    </source>
</reference>
<evidence type="ECO:0000313" key="3">
    <source>
        <dbReference type="Proteomes" id="UP000258522"/>
    </source>
</evidence>
<gene>
    <name evidence="2" type="ORF">MUBE_10405</name>
</gene>
<feature type="region of interest" description="Disordered" evidence="1">
    <location>
        <begin position="82"/>
        <end position="106"/>
    </location>
</feature>
<name>A0A3E1HFL5_9MYCO</name>
<sequence>MWNAVTEEMYPLIESFTQVFEGLEERCSDPSAMQMVEAARTFLSWLFKLQNQLDVPLKEIAYLGTEYPKYASYDVVLASDRHKPHSGTETVSEQRVQATCHRKRKS</sequence>
<dbReference type="InterPro" id="IPR038332">
    <property type="entry name" value="PPE_sf"/>
</dbReference>
<evidence type="ECO:0000313" key="2">
    <source>
        <dbReference type="EMBL" id="RFD25252.1"/>
    </source>
</evidence>
<dbReference type="EMBL" id="QAYL01000016">
    <property type="protein sequence ID" value="RFD25252.1"/>
    <property type="molecule type" value="Genomic_DNA"/>
</dbReference>
<evidence type="ECO:0008006" key="4">
    <source>
        <dbReference type="Google" id="ProtNLM"/>
    </source>
</evidence>